<evidence type="ECO:0000313" key="2">
    <source>
        <dbReference type="EMBL" id="QJA84155.1"/>
    </source>
</evidence>
<dbReference type="InterPro" id="IPR029044">
    <property type="entry name" value="Nucleotide-diphossugar_trans"/>
</dbReference>
<name>A0A6M3J627_9ZZZZ</name>
<proteinExistence type="predicted"/>
<sequence>MLDLLICATRRAEILELTLRSFKSRLFGAHPLNAMINVDPVGPDADSRSVIRTAKKYFDPSFCRCPNHPGFPAAFKALWMESAAPYVFWLEDDWELLENVNLQDMVNIMENFPDLAVLRLPWKPTGKDFMKNWRYFFPWNGRYFECPANLRREVGFCGHPSLIRGEFVRACAPHIDTTRNPEKQFHHGPGEIMKQIDRWRFGVYGMPNKGPFIRDIGRSWILNTGWRKAGNKAHFTHWEKIC</sequence>
<dbReference type="AlphaFoldDB" id="A0A6M3J627"/>
<evidence type="ECO:0008006" key="3">
    <source>
        <dbReference type="Google" id="ProtNLM"/>
    </source>
</evidence>
<dbReference type="Gene3D" id="3.90.550.10">
    <property type="entry name" value="Spore Coat Polysaccharide Biosynthesis Protein SpsA, Chain A"/>
    <property type="match status" value="1"/>
</dbReference>
<dbReference type="SUPFAM" id="SSF53448">
    <property type="entry name" value="Nucleotide-diphospho-sugar transferases"/>
    <property type="match status" value="1"/>
</dbReference>
<gene>
    <name evidence="2" type="ORF">MM415A00224_0054</name>
    <name evidence="1" type="ORF">MM415B00387_0002</name>
</gene>
<protein>
    <recommendedName>
        <fullName evidence="3">Glycosyltransferase</fullName>
    </recommendedName>
</protein>
<dbReference type="EMBL" id="MT142524">
    <property type="protein sequence ID" value="QJA84155.1"/>
    <property type="molecule type" value="Genomic_DNA"/>
</dbReference>
<dbReference type="EMBL" id="MT141540">
    <property type="protein sequence ID" value="QJA65509.1"/>
    <property type="molecule type" value="Genomic_DNA"/>
</dbReference>
<accession>A0A6M3J627</accession>
<reference evidence="1" key="1">
    <citation type="submission" date="2020-03" db="EMBL/GenBank/DDBJ databases">
        <title>The deep terrestrial virosphere.</title>
        <authorList>
            <person name="Holmfeldt K."/>
            <person name="Nilsson E."/>
            <person name="Simone D."/>
            <person name="Lopez-Fernandez M."/>
            <person name="Wu X."/>
            <person name="de Brujin I."/>
            <person name="Lundin D."/>
            <person name="Andersson A."/>
            <person name="Bertilsson S."/>
            <person name="Dopson M."/>
        </authorList>
    </citation>
    <scope>NUCLEOTIDE SEQUENCE</scope>
    <source>
        <strain evidence="2">MM415A00224</strain>
        <strain evidence="1">MM415B00387</strain>
    </source>
</reference>
<evidence type="ECO:0000313" key="1">
    <source>
        <dbReference type="EMBL" id="QJA65509.1"/>
    </source>
</evidence>
<organism evidence="1">
    <name type="scientific">viral metagenome</name>
    <dbReference type="NCBI Taxonomy" id="1070528"/>
    <lineage>
        <taxon>unclassified sequences</taxon>
        <taxon>metagenomes</taxon>
        <taxon>organismal metagenomes</taxon>
    </lineage>
</organism>